<name>A0ABW7XHS5_9MICO</name>
<evidence type="ECO:0000313" key="4">
    <source>
        <dbReference type="Proteomes" id="UP001611580"/>
    </source>
</evidence>
<dbReference type="EMBL" id="JBIRYI010000005">
    <property type="protein sequence ID" value="MFI2487078.1"/>
    <property type="molecule type" value="Genomic_DNA"/>
</dbReference>
<dbReference type="Gene3D" id="2.130.10.10">
    <property type="entry name" value="YVTN repeat-like/Quinoprotein amine dehydrogenase"/>
    <property type="match status" value="1"/>
</dbReference>
<proteinExistence type="predicted"/>
<dbReference type="InterPro" id="IPR015943">
    <property type="entry name" value="WD40/YVTN_repeat-like_dom_sf"/>
</dbReference>
<dbReference type="InterPro" id="IPR002372">
    <property type="entry name" value="PQQ_rpt_dom"/>
</dbReference>
<dbReference type="SUPFAM" id="SSF50998">
    <property type="entry name" value="Quinoprotein alcohol dehydrogenase-like"/>
    <property type="match status" value="2"/>
</dbReference>
<feature type="domain" description="Pyrrolo-quinoline quinone repeat" evidence="2">
    <location>
        <begin position="410"/>
        <end position="533"/>
    </location>
</feature>
<feature type="domain" description="Pyrrolo-quinoline quinone repeat" evidence="2">
    <location>
        <begin position="147"/>
        <end position="319"/>
    </location>
</feature>
<comment type="caution">
    <text evidence="3">The sequence shown here is derived from an EMBL/GenBank/DDBJ whole genome shotgun (WGS) entry which is preliminary data.</text>
</comment>
<dbReference type="Proteomes" id="UP001611580">
    <property type="component" value="Unassembled WGS sequence"/>
</dbReference>
<keyword evidence="4" id="KW-1185">Reference proteome</keyword>
<feature type="region of interest" description="Disordered" evidence="1">
    <location>
        <begin position="208"/>
        <end position="228"/>
    </location>
</feature>
<sequence>MPRPDQQEPVVFELVEGEGPDGVAAPVGAPPADSPGRRLPLLPRLSRRTWLVAAAVVAVVVAGTTTVDLVRGHLRAELMRTSPVGVASLAEMPERGWTVPFDVPTPPSDEAYVDQPLVTMDGLLVLPPGSAQSYTVDPFTGLAEAVPVGFDDVVAVDPDSGEVAWRVPLNEAPVCGPTSPDASMSVDALVCVHGPEDAREVVTVAPDGATRSRPADPADGEQVFPGPDGMLVRVTRTGGGAAAEEVLCDDLGTCTPSVLERGRDVRVVAEDAATGAERWATTVEFRPTETVNCQQQVADSGRTTVDTYRVTMRTGAESVAVDGCGVAATLSTRGVRLDLAGESGDDTGGAGDAGAEVPASSAWVTEIGAGLFAVETGSTETLVVDDEGQVLRTLPGWVRTETIISPDAPDDLWFVTRTGGYGFDAVRRDGSVAWTDRKSQGILLVGRDVVVADRGGRVVGLARETGDQVWAWDGGDTTGMARYRTLTDGRTVAMEHLPQDGKLGGLIVALDLGTGEKRWIAPVAGTAVAVDGELVEISKDGLTGLD</sequence>
<organism evidence="3 4">
    <name type="scientific">Promicromonospora kroppenstedtii</name>
    <dbReference type="NCBI Taxonomy" id="440482"/>
    <lineage>
        <taxon>Bacteria</taxon>
        <taxon>Bacillati</taxon>
        <taxon>Actinomycetota</taxon>
        <taxon>Actinomycetes</taxon>
        <taxon>Micrococcales</taxon>
        <taxon>Promicromonosporaceae</taxon>
        <taxon>Promicromonospora</taxon>
    </lineage>
</organism>
<dbReference type="InterPro" id="IPR011047">
    <property type="entry name" value="Quinoprotein_ADH-like_sf"/>
</dbReference>
<dbReference type="Pfam" id="PF13360">
    <property type="entry name" value="PQQ_2"/>
    <property type="match status" value="2"/>
</dbReference>
<accession>A0ABW7XHS5</accession>
<evidence type="ECO:0000256" key="1">
    <source>
        <dbReference type="SAM" id="MobiDB-lite"/>
    </source>
</evidence>
<evidence type="ECO:0000313" key="3">
    <source>
        <dbReference type="EMBL" id="MFI2487078.1"/>
    </source>
</evidence>
<reference evidence="3 4" key="1">
    <citation type="submission" date="2024-10" db="EMBL/GenBank/DDBJ databases">
        <title>The Natural Products Discovery Center: Release of the First 8490 Sequenced Strains for Exploring Actinobacteria Biosynthetic Diversity.</title>
        <authorList>
            <person name="Kalkreuter E."/>
            <person name="Kautsar S.A."/>
            <person name="Yang D."/>
            <person name="Bader C.D."/>
            <person name="Teijaro C.N."/>
            <person name="Fluegel L."/>
            <person name="Davis C.M."/>
            <person name="Simpson J.R."/>
            <person name="Lauterbach L."/>
            <person name="Steele A.D."/>
            <person name="Gui C."/>
            <person name="Meng S."/>
            <person name="Li G."/>
            <person name="Viehrig K."/>
            <person name="Ye F."/>
            <person name="Su P."/>
            <person name="Kiefer A.F."/>
            <person name="Nichols A."/>
            <person name="Cepeda A.J."/>
            <person name="Yan W."/>
            <person name="Fan B."/>
            <person name="Jiang Y."/>
            <person name="Adhikari A."/>
            <person name="Zheng C.-J."/>
            <person name="Schuster L."/>
            <person name="Cowan T.M."/>
            <person name="Smanski M.J."/>
            <person name="Chevrette M.G."/>
            <person name="De Carvalho L.P.S."/>
            <person name="Shen B."/>
        </authorList>
    </citation>
    <scope>NUCLEOTIDE SEQUENCE [LARGE SCALE GENOMIC DNA]</scope>
    <source>
        <strain evidence="3 4">NPDC019481</strain>
    </source>
</reference>
<dbReference type="RefSeq" id="WP_397403513.1">
    <property type="nucleotide sequence ID" value="NZ_JBIRYI010000005.1"/>
</dbReference>
<gene>
    <name evidence="3" type="ORF">ACH47X_09225</name>
</gene>
<evidence type="ECO:0000259" key="2">
    <source>
        <dbReference type="Pfam" id="PF13360"/>
    </source>
</evidence>
<protein>
    <submittedName>
        <fullName evidence="3">PQQ-binding-like beta-propeller repeat protein</fullName>
    </submittedName>
</protein>